<keyword evidence="1" id="KW-0472">Membrane</keyword>
<sequence length="145" mass="15826">MTLRILRMSWEARLAVFARYPLSIIALPVGALLVCGVLLVADPFVDGSILPPCPFHALTHLYCPGCGTTRALHALMHGHLGLALGMNPLAVMAVPLIPAILLRPHFPGQKWLARLADARLWLPAVLAFTVFRNLPWIPFAWLAPG</sequence>
<name>A0A1I4XR69_9GAMM</name>
<dbReference type="EMBL" id="FOVF01000011">
    <property type="protein sequence ID" value="SFN27780.1"/>
    <property type="molecule type" value="Genomic_DNA"/>
</dbReference>
<organism evidence="2 3">
    <name type="scientific">Dokdonella immobilis</name>
    <dbReference type="NCBI Taxonomy" id="578942"/>
    <lineage>
        <taxon>Bacteria</taxon>
        <taxon>Pseudomonadati</taxon>
        <taxon>Pseudomonadota</taxon>
        <taxon>Gammaproteobacteria</taxon>
        <taxon>Lysobacterales</taxon>
        <taxon>Rhodanobacteraceae</taxon>
        <taxon>Dokdonella</taxon>
    </lineage>
</organism>
<feature type="transmembrane region" description="Helical" evidence="1">
    <location>
        <begin position="20"/>
        <end position="41"/>
    </location>
</feature>
<dbReference type="STRING" id="578942.SAMN05216289_11135"/>
<keyword evidence="1" id="KW-0812">Transmembrane</keyword>
<dbReference type="Proteomes" id="UP000198575">
    <property type="component" value="Unassembled WGS sequence"/>
</dbReference>
<feature type="transmembrane region" description="Helical" evidence="1">
    <location>
        <begin position="80"/>
        <end position="101"/>
    </location>
</feature>
<evidence type="ECO:0000313" key="3">
    <source>
        <dbReference type="Proteomes" id="UP000198575"/>
    </source>
</evidence>
<protein>
    <recommendedName>
        <fullName evidence="4">DUF2752 domain-containing protein</fullName>
    </recommendedName>
</protein>
<dbReference type="InterPro" id="IPR021215">
    <property type="entry name" value="DUF2752"/>
</dbReference>
<gene>
    <name evidence="2" type="ORF">SAMN05216289_11135</name>
</gene>
<evidence type="ECO:0000256" key="1">
    <source>
        <dbReference type="SAM" id="Phobius"/>
    </source>
</evidence>
<reference evidence="2 3" key="1">
    <citation type="submission" date="2016-10" db="EMBL/GenBank/DDBJ databases">
        <authorList>
            <person name="de Groot N.N."/>
        </authorList>
    </citation>
    <scope>NUCLEOTIDE SEQUENCE [LARGE SCALE GENOMIC DNA]</scope>
    <source>
        <strain evidence="2 3">CGMCC 1.7659</strain>
    </source>
</reference>
<feature type="transmembrane region" description="Helical" evidence="1">
    <location>
        <begin position="121"/>
        <end position="143"/>
    </location>
</feature>
<proteinExistence type="predicted"/>
<keyword evidence="1" id="KW-1133">Transmembrane helix</keyword>
<accession>A0A1I4XR69</accession>
<evidence type="ECO:0000313" key="2">
    <source>
        <dbReference type="EMBL" id="SFN27780.1"/>
    </source>
</evidence>
<evidence type="ECO:0008006" key="4">
    <source>
        <dbReference type="Google" id="ProtNLM"/>
    </source>
</evidence>
<keyword evidence="3" id="KW-1185">Reference proteome</keyword>
<dbReference type="Pfam" id="PF10825">
    <property type="entry name" value="DUF2752"/>
    <property type="match status" value="1"/>
</dbReference>
<dbReference type="AlphaFoldDB" id="A0A1I4XR69"/>